<proteinExistence type="inferred from homology"/>
<dbReference type="InterPro" id="IPR023828">
    <property type="entry name" value="Peptidase_S8_Ser-AS"/>
</dbReference>
<evidence type="ECO:0000259" key="12">
    <source>
        <dbReference type="Pfam" id="PF00082"/>
    </source>
</evidence>
<dbReference type="InterPro" id="IPR000209">
    <property type="entry name" value="Peptidase_S8/S53_dom"/>
</dbReference>
<dbReference type="STRING" id="47854.GA0070603_5073"/>
<keyword evidence="7 9" id="KW-0720">Serine protease</keyword>
<evidence type="ECO:0000256" key="5">
    <source>
        <dbReference type="ARBA" id="ARBA00022729"/>
    </source>
</evidence>
<dbReference type="Pfam" id="PF02225">
    <property type="entry name" value="PA"/>
    <property type="match status" value="1"/>
</dbReference>
<evidence type="ECO:0000256" key="1">
    <source>
        <dbReference type="ARBA" id="ARBA00011073"/>
    </source>
</evidence>
<keyword evidence="2" id="KW-0134">Cell wall</keyword>
<feature type="domain" description="PA" evidence="13">
    <location>
        <begin position="823"/>
        <end position="897"/>
    </location>
</feature>
<feature type="chain" id="PRO_5008749003" evidence="11">
    <location>
        <begin position="35"/>
        <end position="1254"/>
    </location>
</feature>
<dbReference type="Pfam" id="PF00082">
    <property type="entry name" value="Peptidase_S8"/>
    <property type="match status" value="1"/>
</dbReference>
<evidence type="ECO:0000256" key="4">
    <source>
        <dbReference type="ARBA" id="ARBA00022670"/>
    </source>
</evidence>
<dbReference type="SUPFAM" id="SSF52743">
    <property type="entry name" value="Subtilisin-like"/>
    <property type="match status" value="1"/>
</dbReference>
<dbReference type="AlphaFoldDB" id="A0A1C6VSV7"/>
<dbReference type="PROSITE" id="PS00137">
    <property type="entry name" value="SUBTILASE_HIS"/>
    <property type="match status" value="1"/>
</dbReference>
<evidence type="ECO:0000256" key="6">
    <source>
        <dbReference type="ARBA" id="ARBA00022801"/>
    </source>
</evidence>
<dbReference type="PROSITE" id="PS51892">
    <property type="entry name" value="SUBTILASE"/>
    <property type="match status" value="1"/>
</dbReference>
<gene>
    <name evidence="14" type="ORF">GA0070603_5073</name>
</gene>
<evidence type="ECO:0000256" key="9">
    <source>
        <dbReference type="PROSITE-ProRule" id="PRU01240"/>
    </source>
</evidence>
<dbReference type="PROSITE" id="PS00138">
    <property type="entry name" value="SUBTILASE_SER"/>
    <property type="match status" value="1"/>
</dbReference>
<keyword evidence="4 9" id="KW-0645">Protease</keyword>
<dbReference type="PROSITE" id="PS00136">
    <property type="entry name" value="SUBTILASE_ASP"/>
    <property type="match status" value="1"/>
</dbReference>
<dbReference type="InterPro" id="IPR046450">
    <property type="entry name" value="PA_dom_sf"/>
</dbReference>
<dbReference type="PANTHER" id="PTHR43806">
    <property type="entry name" value="PEPTIDASE S8"/>
    <property type="match status" value="1"/>
</dbReference>
<dbReference type="Proteomes" id="UP000198605">
    <property type="component" value="Unassembled WGS sequence"/>
</dbReference>
<feature type="domain" description="Peptidase S8/S53" evidence="12">
    <location>
        <begin position="231"/>
        <end position="491"/>
    </location>
</feature>
<evidence type="ECO:0000256" key="11">
    <source>
        <dbReference type="SAM" id="SignalP"/>
    </source>
</evidence>
<dbReference type="PRINTS" id="PR00723">
    <property type="entry name" value="SUBTILISIN"/>
</dbReference>
<evidence type="ECO:0000256" key="3">
    <source>
        <dbReference type="ARBA" id="ARBA00022525"/>
    </source>
</evidence>
<dbReference type="PANTHER" id="PTHR43806:SF11">
    <property type="entry name" value="CEREVISIN-RELATED"/>
    <property type="match status" value="1"/>
</dbReference>
<keyword evidence="15" id="KW-1185">Reference proteome</keyword>
<evidence type="ECO:0000256" key="8">
    <source>
        <dbReference type="PIRSR" id="PIRSR615500-1"/>
    </source>
</evidence>
<feature type="active site" description="Charge relay system" evidence="8 9">
    <location>
        <position position="444"/>
    </location>
</feature>
<keyword evidence="3" id="KW-0964">Secreted</keyword>
<dbReference type="InterPro" id="IPR017296">
    <property type="entry name" value="Peptidase_S8A_SAM-P45"/>
</dbReference>
<dbReference type="PIRSF" id="PIRSF037852">
    <property type="entry name" value="Subtilisin_rel_SAV5721"/>
    <property type="match status" value="1"/>
</dbReference>
<dbReference type="GO" id="GO:0006508">
    <property type="term" value="P:proteolysis"/>
    <property type="evidence" value="ECO:0007669"/>
    <property type="project" value="UniProtKB-KW"/>
</dbReference>
<evidence type="ECO:0000256" key="2">
    <source>
        <dbReference type="ARBA" id="ARBA00022512"/>
    </source>
</evidence>
<dbReference type="InterPro" id="IPR003137">
    <property type="entry name" value="PA_domain"/>
</dbReference>
<evidence type="ECO:0000313" key="15">
    <source>
        <dbReference type="Proteomes" id="UP000198605"/>
    </source>
</evidence>
<dbReference type="Gene3D" id="3.40.50.200">
    <property type="entry name" value="Peptidase S8/S53 domain"/>
    <property type="match status" value="1"/>
</dbReference>
<protein>
    <submittedName>
        <fullName evidence="14">PA domain-containing protein</fullName>
    </submittedName>
</protein>
<reference evidence="15" key="1">
    <citation type="submission" date="2016-06" db="EMBL/GenBank/DDBJ databases">
        <authorList>
            <person name="Varghese N."/>
            <person name="Submissions Spin"/>
        </authorList>
    </citation>
    <scope>NUCLEOTIDE SEQUENCE [LARGE SCALE GENOMIC DNA]</scope>
    <source>
        <strain evidence="15">DSM 44151</strain>
    </source>
</reference>
<feature type="signal peptide" evidence="11">
    <location>
        <begin position="1"/>
        <end position="34"/>
    </location>
</feature>
<evidence type="ECO:0000259" key="13">
    <source>
        <dbReference type="Pfam" id="PF02225"/>
    </source>
</evidence>
<dbReference type="OrthoDB" id="5167143at2"/>
<evidence type="ECO:0000256" key="7">
    <source>
        <dbReference type="ARBA" id="ARBA00022825"/>
    </source>
</evidence>
<dbReference type="RefSeq" id="WP_091318672.1">
    <property type="nucleotide sequence ID" value="NZ_FMIB01000002.1"/>
</dbReference>
<feature type="active site" description="Charge relay system" evidence="8 9">
    <location>
        <position position="272"/>
    </location>
</feature>
<dbReference type="InterPro" id="IPR015500">
    <property type="entry name" value="Peptidase_S8_subtilisin-rel"/>
</dbReference>
<name>A0A1C6VSV7_9ACTN</name>
<keyword evidence="6 9" id="KW-0378">Hydrolase</keyword>
<dbReference type="InterPro" id="IPR022398">
    <property type="entry name" value="Peptidase_S8_His-AS"/>
</dbReference>
<keyword evidence="5 11" id="KW-0732">Signal</keyword>
<dbReference type="GeneID" id="43281689"/>
<evidence type="ECO:0000313" key="14">
    <source>
        <dbReference type="EMBL" id="SCL69302.1"/>
    </source>
</evidence>
<dbReference type="Gene3D" id="3.50.30.30">
    <property type="match status" value="1"/>
</dbReference>
<dbReference type="SUPFAM" id="SSF52025">
    <property type="entry name" value="PA domain"/>
    <property type="match status" value="1"/>
</dbReference>
<sequence length="1254" mass="131493">MLPRKPLRRAAATGFAGAVLATALFGPPAQTAGAAPPPPPSRPAPASTVTLLTGDVVTVTEIGPGRYSTDIRRPTGARGGVHARTIGRDLYVIPDEVLPYLASGRLDRRLFDVTGLIEDGYDDRSSDGIPLIVSYADPASARRPAPAGAMKVRSLPSVRGAAVRATKRQARRVWDAVTPDAATATRASADGTPALADGISRIWLDGRVHADLADSTAQIGAPAAWAAGRDGAGVKVAVLDTGFDTDHPDLAGRVSASATFVPGETVEDGNGHGTHVASTVGGSGAASAGLERGVAPKADLVVGKILADEGYGADSWVIAGMEWAAAQGARVVSMSIGGDQSTDGTDPLSAAVNQLTAQTGALFVVAAGNAGAEGVISSPGAADAALTVAAVDSADQLADFSSRGPRFGDYGLKPDIAAPGVDIVAAKAGGTAADGWYQSMSGTSMATPHVAGAAAILAQQHPDWRAAELKNALMSTAKKLDGQTAYQVGAGRVDIPAGLGATVTATGSVYFGFQGWPHDHLAPVDRTITYTNTGDVARTLRLAVTGEVAGGPMDADPHADEGKPAPGVFTLATETLVVPAHGTASVTATAHPELGAAGRRYLGEVTATDGGAALARTTLGLYLEEERHDLTFSVTDRAGRYVSAFLTVQRFGEADPYFLTSSDTGPTTVRLRPGTYSLWGYLDVPGGHGPDSRGTAMLGDPEIVLDGDRTVNLDARRAVEATATVPERTEDRIVMMDWYRSDGGVSSIDDKYILAPWVDTMYVLPTKQVTRGAFEYETRWRKAYPLLTVTDRGREVRFLGQPGSALHEGREQVDGVFAGLGRPADYAGRDVRGKVVLVNRSDELTNAERATAAADAGAELLIVVNDAPEPYSQWVGDEAGGLSRVPVVGVTSTTGAPLVERARRGQLRLGIEGTPSSPYTYDLVDPHPGRIPADLAYRPRPTDLATVEMRFHGDAPTLGGEFREDFRPYRTYSAGFPLWQGMRRTRTDHVSAQPGTTWREAAVGGREMELASVGERRAYRAGTSSTVDFFGPVTRPRDNASFYASERNAGWLTFNVQPWSDGGAGHAGFMQWGSDLTLTVRRDGEEIAKAEGWAQATLEGNPEGVGHYTLDLAASRAGYRLSPRTHTTWEVLSPHVEDVDDLDVVAVLQLDYAVPTDLAGDARGGRQHLAVTPSHLPGAAGAGTITGTTLAVSFDDGAHWRDVTLVRRGGTWVADFVAPDTGYVSLRATAWDDAGNRVSQEITRAYGLATPGSR</sequence>
<evidence type="ECO:0000256" key="10">
    <source>
        <dbReference type="RuleBase" id="RU003355"/>
    </source>
</evidence>
<dbReference type="EMBL" id="FMIB01000002">
    <property type="protein sequence ID" value="SCL69302.1"/>
    <property type="molecule type" value="Genomic_DNA"/>
</dbReference>
<dbReference type="GO" id="GO:0004252">
    <property type="term" value="F:serine-type endopeptidase activity"/>
    <property type="evidence" value="ECO:0007669"/>
    <property type="project" value="UniProtKB-UniRule"/>
</dbReference>
<dbReference type="InterPro" id="IPR036852">
    <property type="entry name" value="Peptidase_S8/S53_dom_sf"/>
</dbReference>
<dbReference type="InterPro" id="IPR050131">
    <property type="entry name" value="Peptidase_S8_subtilisin-like"/>
</dbReference>
<accession>A0A1C6VSV7</accession>
<feature type="active site" description="Charge relay system" evidence="8 9">
    <location>
        <position position="240"/>
    </location>
</feature>
<dbReference type="InterPro" id="IPR023827">
    <property type="entry name" value="Peptidase_S8_Asp-AS"/>
</dbReference>
<comment type="similarity">
    <text evidence="1 9 10">Belongs to the peptidase S8 family.</text>
</comment>
<organism evidence="14 15">
    <name type="scientific">Micromonospora chersina</name>
    <dbReference type="NCBI Taxonomy" id="47854"/>
    <lineage>
        <taxon>Bacteria</taxon>
        <taxon>Bacillati</taxon>
        <taxon>Actinomycetota</taxon>
        <taxon>Actinomycetes</taxon>
        <taxon>Micromonosporales</taxon>
        <taxon>Micromonosporaceae</taxon>
        <taxon>Micromonospora</taxon>
    </lineage>
</organism>